<gene>
    <name evidence="5" type="ORF">BDV34DRAFT_224503</name>
</gene>
<evidence type="ECO:0000313" key="6">
    <source>
        <dbReference type="Proteomes" id="UP000326532"/>
    </source>
</evidence>
<protein>
    <recommendedName>
        <fullName evidence="4">Xylanolytic transcriptional activator regulatory domain-containing protein</fullName>
    </recommendedName>
</protein>
<dbReference type="Proteomes" id="UP000326532">
    <property type="component" value="Unassembled WGS sequence"/>
</dbReference>
<evidence type="ECO:0000313" key="5">
    <source>
        <dbReference type="EMBL" id="KAB8206452.1"/>
    </source>
</evidence>
<dbReference type="GO" id="GO:0006351">
    <property type="term" value="P:DNA-templated transcription"/>
    <property type="evidence" value="ECO:0007669"/>
    <property type="project" value="InterPro"/>
</dbReference>
<dbReference type="EMBL" id="ML734963">
    <property type="protein sequence ID" value="KAB8206452.1"/>
    <property type="molecule type" value="Genomic_DNA"/>
</dbReference>
<dbReference type="PANTHER" id="PTHR31668:SF4">
    <property type="entry name" value="TRANSCRIPTIONAL ACTIVATOR PROTEIN DAL81"/>
    <property type="match status" value="1"/>
</dbReference>
<dbReference type="InterPro" id="IPR007219">
    <property type="entry name" value="XnlR_reg_dom"/>
</dbReference>
<evidence type="ECO:0000256" key="1">
    <source>
        <dbReference type="ARBA" id="ARBA00023015"/>
    </source>
</evidence>
<dbReference type="VEuPathDB" id="FungiDB:BDV34DRAFT_224503"/>
<keyword evidence="2" id="KW-0804">Transcription</keyword>
<dbReference type="PANTHER" id="PTHR31668">
    <property type="entry name" value="GLUCOSE TRANSPORT TRANSCRIPTION REGULATOR RGT1-RELATED-RELATED"/>
    <property type="match status" value="1"/>
</dbReference>
<dbReference type="GO" id="GO:0001080">
    <property type="term" value="P:nitrogen catabolite activation of transcription from RNA polymerase II promoter"/>
    <property type="evidence" value="ECO:0007669"/>
    <property type="project" value="TreeGrafter"/>
</dbReference>
<evidence type="ECO:0000256" key="3">
    <source>
        <dbReference type="ARBA" id="ARBA00023242"/>
    </source>
</evidence>
<reference evidence="5 6" key="1">
    <citation type="submission" date="2019-04" db="EMBL/GenBank/DDBJ databases">
        <title>Fungal friends and foes A comparative genomics study of 23 Aspergillus species from section Flavi.</title>
        <authorList>
            <consortium name="DOE Joint Genome Institute"/>
            <person name="Kjaerbolling I."/>
            <person name="Vesth T.C."/>
            <person name="Frisvad J.C."/>
            <person name="Nybo J.L."/>
            <person name="Theobald S."/>
            <person name="Kildgaard S."/>
            <person name="Petersen T.I."/>
            <person name="Kuo A."/>
            <person name="Sato A."/>
            <person name="Lyhne E.K."/>
            <person name="Kogle M.E."/>
            <person name="Wiebenga A."/>
            <person name="Kun R.S."/>
            <person name="Lubbers R.J."/>
            <person name="Makela M.R."/>
            <person name="Barry K."/>
            <person name="Chovatia M."/>
            <person name="Clum A."/>
            <person name="Daum C."/>
            <person name="Haridas S."/>
            <person name="He G."/>
            <person name="LaButti K."/>
            <person name="Lipzen A."/>
            <person name="Mondo S."/>
            <person name="Pangilinan J."/>
            <person name="Riley R."/>
            <person name="Salamov A."/>
            <person name="Simmons B.A."/>
            <person name="Magnuson J.K."/>
            <person name="Henrissat B."/>
            <person name="Mortensen U.H."/>
            <person name="Larsen T.O."/>
            <person name="De vries R.P."/>
            <person name="Grigoriev I.V."/>
            <person name="Machida M."/>
            <person name="Baker S.E."/>
            <person name="Andersen M.R."/>
        </authorList>
    </citation>
    <scope>NUCLEOTIDE SEQUENCE [LARGE SCALE GENOMIC DNA]</scope>
    <source>
        <strain evidence="5 6">CBS 117618</strain>
    </source>
</reference>
<dbReference type="SMART" id="SM00906">
    <property type="entry name" value="Fungal_trans"/>
    <property type="match status" value="1"/>
</dbReference>
<dbReference type="CDD" id="cd12148">
    <property type="entry name" value="fungal_TF_MHR"/>
    <property type="match status" value="1"/>
</dbReference>
<evidence type="ECO:0000256" key="2">
    <source>
        <dbReference type="ARBA" id="ARBA00023163"/>
    </source>
</evidence>
<sequence length="163" mass="18616">MLLLVQCKPEDALNPDHTWTYTNQALAIGEALGLHLDAGSWGVPDRERGLRKRLSWALYMQNKWTALMHGRPSHIHDDNWGFEDIEDVGFYDHDENMDSKDSDVPMDEIQAGRSGFMKMVKLPKILSTISTDFLSLRARKSQDTVELYQRASISSLRETTHLA</sequence>
<accession>A0A5N6DMU6</accession>
<dbReference type="Pfam" id="PF04082">
    <property type="entry name" value="Fungal_trans"/>
    <property type="match status" value="1"/>
</dbReference>
<keyword evidence="6" id="KW-1185">Reference proteome</keyword>
<dbReference type="GO" id="GO:0003677">
    <property type="term" value="F:DNA binding"/>
    <property type="evidence" value="ECO:0007669"/>
    <property type="project" value="InterPro"/>
</dbReference>
<organism evidence="5 6">
    <name type="scientific">Aspergillus parasiticus</name>
    <dbReference type="NCBI Taxonomy" id="5067"/>
    <lineage>
        <taxon>Eukaryota</taxon>
        <taxon>Fungi</taxon>
        <taxon>Dikarya</taxon>
        <taxon>Ascomycota</taxon>
        <taxon>Pezizomycotina</taxon>
        <taxon>Eurotiomycetes</taxon>
        <taxon>Eurotiomycetidae</taxon>
        <taxon>Eurotiales</taxon>
        <taxon>Aspergillaceae</taxon>
        <taxon>Aspergillus</taxon>
        <taxon>Aspergillus subgen. Circumdati</taxon>
    </lineage>
</organism>
<keyword evidence="1" id="KW-0805">Transcription regulation</keyword>
<proteinExistence type="predicted"/>
<feature type="domain" description="Xylanolytic transcriptional activator regulatory" evidence="4">
    <location>
        <begin position="18"/>
        <end position="88"/>
    </location>
</feature>
<keyword evidence="3" id="KW-0539">Nucleus</keyword>
<dbReference type="GO" id="GO:0005634">
    <property type="term" value="C:nucleus"/>
    <property type="evidence" value="ECO:0007669"/>
    <property type="project" value="TreeGrafter"/>
</dbReference>
<dbReference type="GO" id="GO:0008270">
    <property type="term" value="F:zinc ion binding"/>
    <property type="evidence" value="ECO:0007669"/>
    <property type="project" value="InterPro"/>
</dbReference>
<dbReference type="AlphaFoldDB" id="A0A5N6DMU6"/>
<name>A0A5N6DMU6_ASPPA</name>
<evidence type="ECO:0000259" key="4">
    <source>
        <dbReference type="SMART" id="SM00906"/>
    </source>
</evidence>
<dbReference type="InterPro" id="IPR050797">
    <property type="entry name" value="Carb_Metab_Trans_Reg"/>
</dbReference>